<evidence type="ECO:0000256" key="1">
    <source>
        <dbReference type="ARBA" id="ARBA00010751"/>
    </source>
</evidence>
<dbReference type="EMBL" id="HG810020">
    <property type="protein sequence ID" value="CDN38768.1"/>
    <property type="molecule type" value="Genomic_DNA"/>
</dbReference>
<dbReference type="PANTHER" id="PTHR34068:SF1">
    <property type="entry name" value="UPF0145 PROTEIN YBJQ"/>
    <property type="match status" value="1"/>
</dbReference>
<dbReference type="NCBIfam" id="NF009495">
    <property type="entry name" value="PRK12855.1"/>
    <property type="match status" value="1"/>
</dbReference>
<dbReference type="Pfam" id="PF01906">
    <property type="entry name" value="YbjQ_1"/>
    <property type="match status" value="1"/>
</dbReference>
<dbReference type="AlphaFoldDB" id="W8YBA1"/>
<sequence length="109" mass="11912">MIVTTTSTIQGKEIIEYIDIVNGEAIMGANIVRDLFASVRDVVGGRDGAYESKLKEARDIAMEEMKTFARQKNANAIVGIDVDYEVVREGMLMVAVSGTAVRIQSKKPC</sequence>
<evidence type="ECO:0000313" key="3">
    <source>
        <dbReference type="EMBL" id="CDN38768.1"/>
    </source>
</evidence>
<comment type="similarity">
    <text evidence="1 2">Belongs to the UPF0145 family.</text>
</comment>
<reference evidence="3" key="2">
    <citation type="submission" date="2014-01" db="EMBL/GenBank/DDBJ databases">
        <authorList>
            <person name="Aslett M."/>
        </authorList>
    </citation>
    <scope>NUCLEOTIDE SEQUENCE [LARGE SCALE GENOMIC DNA]</scope>
    <source>
        <strain evidence="3">DB27</strain>
    </source>
</reference>
<protein>
    <recommendedName>
        <fullName evidence="2">UPF0145 protein BTDB27_005110</fullName>
    </recommendedName>
</protein>
<accession>W8YBA1</accession>
<dbReference type="InterPro" id="IPR002765">
    <property type="entry name" value="UPF0145_YbjQ-like"/>
</dbReference>
<dbReference type="HAMAP" id="MF_00338">
    <property type="entry name" value="UPF0145"/>
    <property type="match status" value="1"/>
</dbReference>
<dbReference type="HOGENOM" id="CLU_117144_3_2_9"/>
<evidence type="ECO:0000256" key="2">
    <source>
        <dbReference type="HAMAP-Rule" id="MF_00338"/>
    </source>
</evidence>
<dbReference type="RefSeq" id="WP_030029319.1">
    <property type="nucleotide sequence ID" value="NZ_HG810020.1"/>
</dbReference>
<dbReference type="SUPFAM" id="SSF117782">
    <property type="entry name" value="YbjQ-like"/>
    <property type="match status" value="1"/>
</dbReference>
<reference evidence="3" key="1">
    <citation type="submission" date="2014-01" db="EMBL/GenBank/DDBJ databases">
        <title>Draft genome sequence of highly nematicidal Bacillus thuringiensis DB27.</title>
        <authorList>
            <person name="Iatsenko I."/>
            <person name="Pickard D."/>
            <person name="Corton C."/>
            <person name="Dougan G."/>
            <person name="Sommer R.J."/>
        </authorList>
    </citation>
    <scope>NUCLEOTIDE SEQUENCE [LARGE SCALE GENOMIC DNA]</scope>
    <source>
        <strain evidence="3">DB27</strain>
    </source>
</reference>
<proteinExistence type="inferred from homology"/>
<dbReference type="NCBIfam" id="NF009496">
    <property type="entry name" value="PRK12856.1"/>
    <property type="match status" value="1"/>
</dbReference>
<dbReference type="Proteomes" id="UP000030682">
    <property type="component" value="Unassembled WGS sequence"/>
</dbReference>
<dbReference type="PANTHER" id="PTHR34068">
    <property type="entry name" value="UPF0145 PROTEIN YBJQ"/>
    <property type="match status" value="1"/>
</dbReference>
<dbReference type="InterPro" id="IPR035439">
    <property type="entry name" value="UPF0145_dom_sf"/>
</dbReference>
<dbReference type="Gene3D" id="3.30.110.70">
    <property type="entry name" value="Hypothetical protein apc22750. Chain B"/>
    <property type="match status" value="1"/>
</dbReference>
<gene>
    <name evidence="3" type="ORF">BTDB27_005110</name>
</gene>
<name>W8YBA1_BACTU</name>
<organism evidence="3">
    <name type="scientific">Bacillus thuringiensis DB27</name>
    <dbReference type="NCBI Taxonomy" id="1431339"/>
    <lineage>
        <taxon>Bacteria</taxon>
        <taxon>Bacillati</taxon>
        <taxon>Bacillota</taxon>
        <taxon>Bacilli</taxon>
        <taxon>Bacillales</taxon>
        <taxon>Bacillaceae</taxon>
        <taxon>Bacillus</taxon>
        <taxon>Bacillus cereus group</taxon>
    </lineage>
</organism>